<sequence length="32" mass="3718">MDTKEAIKMQIQTDGEEVQKELAFKDSKLEAY</sequence>
<proteinExistence type="predicted"/>
<name>A0A0F9SIJ9_9ZZZZ</name>
<comment type="caution">
    <text evidence="1">The sequence shown here is derived from an EMBL/GenBank/DDBJ whole genome shotgun (WGS) entry which is preliminary data.</text>
</comment>
<protein>
    <submittedName>
        <fullName evidence="1">Uncharacterized protein</fullName>
    </submittedName>
</protein>
<dbReference type="EMBL" id="LAZR01000634">
    <property type="protein sequence ID" value="KKN62137.1"/>
    <property type="molecule type" value="Genomic_DNA"/>
</dbReference>
<accession>A0A0F9SIJ9</accession>
<evidence type="ECO:0000313" key="1">
    <source>
        <dbReference type="EMBL" id="KKN62137.1"/>
    </source>
</evidence>
<gene>
    <name evidence="1" type="ORF">LCGC14_0515130</name>
</gene>
<organism evidence="1">
    <name type="scientific">marine sediment metagenome</name>
    <dbReference type="NCBI Taxonomy" id="412755"/>
    <lineage>
        <taxon>unclassified sequences</taxon>
        <taxon>metagenomes</taxon>
        <taxon>ecological metagenomes</taxon>
    </lineage>
</organism>
<dbReference type="AlphaFoldDB" id="A0A0F9SIJ9"/>
<reference evidence="1" key="1">
    <citation type="journal article" date="2015" name="Nature">
        <title>Complex archaea that bridge the gap between prokaryotes and eukaryotes.</title>
        <authorList>
            <person name="Spang A."/>
            <person name="Saw J.H."/>
            <person name="Jorgensen S.L."/>
            <person name="Zaremba-Niedzwiedzka K."/>
            <person name="Martijn J."/>
            <person name="Lind A.E."/>
            <person name="van Eijk R."/>
            <person name="Schleper C."/>
            <person name="Guy L."/>
            <person name="Ettema T.J."/>
        </authorList>
    </citation>
    <scope>NUCLEOTIDE SEQUENCE</scope>
</reference>